<dbReference type="AlphaFoldDB" id="A0A1F7WY18"/>
<proteinExistence type="predicted"/>
<dbReference type="EMBL" id="MGFH01000037">
    <property type="protein sequence ID" value="OGM07722.1"/>
    <property type="molecule type" value="Genomic_DNA"/>
</dbReference>
<evidence type="ECO:0000256" key="1">
    <source>
        <dbReference type="SAM" id="Phobius"/>
    </source>
</evidence>
<name>A0A1F7WY18_9BACT</name>
<dbReference type="Proteomes" id="UP000178735">
    <property type="component" value="Unassembled WGS sequence"/>
</dbReference>
<keyword evidence="1" id="KW-0812">Transmembrane</keyword>
<gene>
    <name evidence="2" type="ORF">A2008_02315</name>
</gene>
<sequence>MSAFTVVEILTFIVISAIMVTVLWRLFSNTFTSVKAGTEHIHITRYFRLAMMYLKDDLDNATSIEILGNKGEKLEITRISNIDAGGAAASSEVAYWNESGNIKRKENGAATIIGDNKQVEINFSVRKTFIDGPDYSKYEVSILLSGKNLKNENEVDSIEVLVAPQMMIKNKSITWMPNPSAAPH</sequence>
<feature type="transmembrane region" description="Helical" evidence="1">
    <location>
        <begin position="6"/>
        <end position="27"/>
    </location>
</feature>
<reference evidence="2 3" key="1">
    <citation type="journal article" date="2016" name="Nat. Commun.">
        <title>Thousands of microbial genomes shed light on interconnected biogeochemical processes in an aquifer system.</title>
        <authorList>
            <person name="Anantharaman K."/>
            <person name="Brown C.T."/>
            <person name="Hug L.A."/>
            <person name="Sharon I."/>
            <person name="Castelle C.J."/>
            <person name="Probst A.J."/>
            <person name="Thomas B.C."/>
            <person name="Singh A."/>
            <person name="Wilkins M.J."/>
            <person name="Karaoz U."/>
            <person name="Brodie E.L."/>
            <person name="Williams K.H."/>
            <person name="Hubbard S.S."/>
            <person name="Banfield J.F."/>
        </authorList>
    </citation>
    <scope>NUCLEOTIDE SEQUENCE [LARGE SCALE GENOMIC DNA]</scope>
</reference>
<evidence type="ECO:0000313" key="2">
    <source>
        <dbReference type="EMBL" id="OGM07722.1"/>
    </source>
</evidence>
<dbReference type="STRING" id="1817813.A2008_02315"/>
<keyword evidence="1" id="KW-1133">Transmembrane helix</keyword>
<keyword evidence="1" id="KW-0472">Membrane</keyword>
<evidence type="ECO:0000313" key="3">
    <source>
        <dbReference type="Proteomes" id="UP000178735"/>
    </source>
</evidence>
<comment type="caution">
    <text evidence="2">The sequence shown here is derived from an EMBL/GenBank/DDBJ whole genome shotgun (WGS) entry which is preliminary data.</text>
</comment>
<protein>
    <submittedName>
        <fullName evidence="2">Uncharacterized protein</fullName>
    </submittedName>
</protein>
<accession>A0A1F7WY18</accession>
<organism evidence="2 3">
    <name type="scientific">Candidatus Wallbacteria bacterium GWC2_49_35</name>
    <dbReference type="NCBI Taxonomy" id="1817813"/>
    <lineage>
        <taxon>Bacteria</taxon>
        <taxon>Candidatus Walliibacteriota</taxon>
    </lineage>
</organism>